<accession>A0A087UWI7</accession>
<feature type="signal peptide" evidence="1">
    <location>
        <begin position="1"/>
        <end position="19"/>
    </location>
</feature>
<keyword evidence="3" id="KW-1185">Reference proteome</keyword>
<reference evidence="2 3" key="1">
    <citation type="submission" date="2013-11" db="EMBL/GenBank/DDBJ databases">
        <title>Genome sequencing of Stegodyphus mimosarum.</title>
        <authorList>
            <person name="Bechsgaard J."/>
        </authorList>
    </citation>
    <scope>NUCLEOTIDE SEQUENCE [LARGE SCALE GENOMIC DNA]</scope>
</reference>
<protein>
    <recommendedName>
        <fullName evidence="4">SMB domain-containing protein</fullName>
    </recommendedName>
</protein>
<organism evidence="2 3">
    <name type="scientific">Stegodyphus mimosarum</name>
    <name type="common">African social velvet spider</name>
    <dbReference type="NCBI Taxonomy" id="407821"/>
    <lineage>
        <taxon>Eukaryota</taxon>
        <taxon>Metazoa</taxon>
        <taxon>Ecdysozoa</taxon>
        <taxon>Arthropoda</taxon>
        <taxon>Chelicerata</taxon>
        <taxon>Arachnida</taxon>
        <taxon>Araneae</taxon>
        <taxon>Araneomorphae</taxon>
        <taxon>Entelegynae</taxon>
        <taxon>Eresoidea</taxon>
        <taxon>Eresidae</taxon>
        <taxon>Stegodyphus</taxon>
    </lineage>
</organism>
<dbReference type="OrthoDB" id="6506272at2759"/>
<keyword evidence="1" id="KW-0732">Signal</keyword>
<gene>
    <name evidence="2" type="ORF">X975_01042</name>
</gene>
<dbReference type="PANTHER" id="PTHR45902:SF2">
    <property type="entry name" value="G-PROTEIN COUPLED RECEPTORS FAMILY 2 PROFILE 2 DOMAIN-CONTAINING PROTEIN"/>
    <property type="match status" value="1"/>
</dbReference>
<feature type="chain" id="PRO_5001831060" description="SMB domain-containing protein" evidence="1">
    <location>
        <begin position="20"/>
        <end position="368"/>
    </location>
</feature>
<proteinExistence type="predicted"/>
<evidence type="ECO:0008006" key="4">
    <source>
        <dbReference type="Google" id="ProtNLM"/>
    </source>
</evidence>
<evidence type="ECO:0000256" key="1">
    <source>
        <dbReference type="SAM" id="SignalP"/>
    </source>
</evidence>
<dbReference type="PANTHER" id="PTHR45902">
    <property type="entry name" value="LATROPHILIN RECEPTOR-LIKE PROTEIN A"/>
    <property type="match status" value="1"/>
</dbReference>
<dbReference type="InterPro" id="IPR053231">
    <property type="entry name" value="GPCR_LN-TM7"/>
</dbReference>
<evidence type="ECO:0000313" key="2">
    <source>
        <dbReference type="EMBL" id="KFM81726.1"/>
    </source>
</evidence>
<name>A0A087UWI7_STEMI</name>
<sequence length="368" mass="42907">MCLIREIFLYLSLLGSVLCYRFRRDDRNRYFTPYGDVNFRRFSSEEVRREQSVYDGFCAFENLSHVSLCDDVSFDPVIDPMNLKRIACYCDEKCDVYDDCCMDRVSQKDNSQRRWTCREVRGANSMRIPIYVLQYCPEDWMGDFVRDMCEKEAAFLKQQNLSYNYLQDIPVLSLSTRIFYRNIYCAICNDDTNVVKWNIHVYCNGFLNNASINDNGREINFSKAVYYPERFLFKEVTVGGETKNCNIVPQEFMNDSLVTNYKARLCKPAIDTCAPGFDKTMQEKCKAYTSFVYEKRGSSRRSHIYKNLYCALCNNLDTKSITCVDPYYSFLFSSSEDSGILTVLFDFNFAGGWDNQVGYESKCSVNDG</sequence>
<dbReference type="STRING" id="407821.A0A087UWI7"/>
<dbReference type="AlphaFoldDB" id="A0A087UWI7"/>
<dbReference type="EMBL" id="KK121999">
    <property type="protein sequence ID" value="KFM81726.1"/>
    <property type="molecule type" value="Genomic_DNA"/>
</dbReference>
<dbReference type="Proteomes" id="UP000054359">
    <property type="component" value="Unassembled WGS sequence"/>
</dbReference>
<feature type="non-terminal residue" evidence="2">
    <location>
        <position position="368"/>
    </location>
</feature>
<evidence type="ECO:0000313" key="3">
    <source>
        <dbReference type="Proteomes" id="UP000054359"/>
    </source>
</evidence>
<dbReference type="OMA" id="CEMESTT"/>